<organism evidence="1 2">
    <name type="scientific">Eucalyptus globulus</name>
    <name type="common">Tasmanian blue gum</name>
    <dbReference type="NCBI Taxonomy" id="34317"/>
    <lineage>
        <taxon>Eukaryota</taxon>
        <taxon>Viridiplantae</taxon>
        <taxon>Streptophyta</taxon>
        <taxon>Embryophyta</taxon>
        <taxon>Tracheophyta</taxon>
        <taxon>Spermatophyta</taxon>
        <taxon>Magnoliopsida</taxon>
        <taxon>eudicotyledons</taxon>
        <taxon>Gunneridae</taxon>
        <taxon>Pentapetalae</taxon>
        <taxon>rosids</taxon>
        <taxon>malvids</taxon>
        <taxon>Myrtales</taxon>
        <taxon>Myrtaceae</taxon>
        <taxon>Myrtoideae</taxon>
        <taxon>Eucalypteae</taxon>
        <taxon>Eucalyptus</taxon>
    </lineage>
</organism>
<protein>
    <submittedName>
        <fullName evidence="1">Uncharacterized protein</fullName>
    </submittedName>
</protein>
<sequence length="114" mass="12614">MERRWLVKDGAANSERERGELAAASVGISCGRLAIAGLKHEAEKSCFGQRWGFDGRRLTQVGLKTQTCGRSCWRLIERVAAWIDSMLLDFDGVRCGRFFQWGTGDGGTGAGMEW</sequence>
<dbReference type="Proteomes" id="UP001634007">
    <property type="component" value="Unassembled WGS sequence"/>
</dbReference>
<gene>
    <name evidence="1" type="ORF">ACJRO7_020719</name>
</gene>
<dbReference type="EMBL" id="JBJKBG010000005">
    <property type="protein sequence ID" value="KAL3739352.1"/>
    <property type="molecule type" value="Genomic_DNA"/>
</dbReference>
<accession>A0ABD3KJ18</accession>
<keyword evidence="2" id="KW-1185">Reference proteome</keyword>
<proteinExistence type="predicted"/>
<name>A0ABD3KJ18_EUCGL</name>
<comment type="caution">
    <text evidence="1">The sequence shown here is derived from an EMBL/GenBank/DDBJ whole genome shotgun (WGS) entry which is preliminary data.</text>
</comment>
<evidence type="ECO:0000313" key="1">
    <source>
        <dbReference type="EMBL" id="KAL3739352.1"/>
    </source>
</evidence>
<evidence type="ECO:0000313" key="2">
    <source>
        <dbReference type="Proteomes" id="UP001634007"/>
    </source>
</evidence>
<dbReference type="AlphaFoldDB" id="A0ABD3KJ18"/>
<reference evidence="1 2" key="1">
    <citation type="submission" date="2024-11" db="EMBL/GenBank/DDBJ databases">
        <title>Chromosome-level genome assembly of Eucalyptus globulus Labill. provides insights into its genome evolution.</title>
        <authorList>
            <person name="Li X."/>
        </authorList>
    </citation>
    <scope>NUCLEOTIDE SEQUENCE [LARGE SCALE GENOMIC DNA]</scope>
    <source>
        <strain evidence="1">CL2024</strain>
        <tissue evidence="1">Fresh tender leaves</tissue>
    </source>
</reference>